<reference evidence="1" key="1">
    <citation type="journal article" date="2018" name="Aquaculture">
        <title>Complete genome sequence of a white spot syndrome virus associated with a disease incursion in Australia.</title>
        <authorList>
            <person name="Oakey J."/>
            <person name="Smith C.S."/>
        </authorList>
    </citation>
    <scope>NUCLEOTIDE SEQUENCE [LARGE SCALE GENOMIC DNA]</scope>
    <source>
        <strain evidence="1">WSSV-AU</strain>
    </source>
</reference>
<protein>
    <submittedName>
        <fullName evidence="1">ORF1218</fullName>
    </submittedName>
</protein>
<dbReference type="Proteomes" id="UP000267516">
    <property type="component" value="Segment"/>
</dbReference>
<organism evidence="1">
    <name type="scientific">White spot syndrome virus</name>
    <dbReference type="NCBI Taxonomy" id="342409"/>
    <lineage>
        <taxon>Viruses</taxon>
        <taxon>Viruses incertae sedis</taxon>
        <taxon>Naldaviricetes</taxon>
        <taxon>Nimaviridae</taxon>
        <taxon>Whispovirus</taxon>
    </lineage>
</organism>
<dbReference type="EMBL" id="MF768985">
    <property type="protein sequence ID" value="ATU83927.1"/>
    <property type="molecule type" value="Genomic_DNA"/>
</dbReference>
<proteinExistence type="predicted"/>
<sequence>MPVFTNPFPPSSSSQKLFKNFSGSLQFRGWTAESIECQVRRVDRWVDPMSDYTKGLEMYNRNNVPDVSQTVSGF</sequence>
<name>A0A2D3I6A6_9VIRU</name>
<accession>A0A2D3I6A6</accession>
<evidence type="ECO:0000313" key="1">
    <source>
        <dbReference type="EMBL" id="ATU83927.1"/>
    </source>
</evidence>